<proteinExistence type="predicted"/>
<keyword evidence="1" id="KW-0812">Transmembrane</keyword>
<dbReference type="RefSeq" id="WP_119013107.1">
    <property type="nucleotide sequence ID" value="NZ_QXNC01000013.1"/>
</dbReference>
<dbReference type="SUPFAM" id="SSF54909">
    <property type="entry name" value="Dimeric alpha+beta barrel"/>
    <property type="match status" value="1"/>
</dbReference>
<dbReference type="EMBL" id="SLXH01000013">
    <property type="protein sequence ID" value="TCP17315.1"/>
    <property type="molecule type" value="Genomic_DNA"/>
</dbReference>
<dbReference type="AlphaFoldDB" id="A0A4R2N8V0"/>
<dbReference type="InterPro" id="IPR011008">
    <property type="entry name" value="Dimeric_a/b-barrel"/>
</dbReference>
<keyword evidence="1" id="KW-0472">Membrane</keyword>
<dbReference type="PANTHER" id="PTHR40057">
    <property type="entry name" value="SLR1162 PROTEIN"/>
    <property type="match status" value="1"/>
</dbReference>
<protein>
    <recommendedName>
        <fullName evidence="2">ABM domain-containing protein</fullName>
    </recommendedName>
</protein>
<reference evidence="3 4" key="1">
    <citation type="submission" date="2019-03" db="EMBL/GenBank/DDBJ databases">
        <title>Genomic Encyclopedia of Type Strains, Phase IV (KMG-IV): sequencing the most valuable type-strain genomes for metagenomic binning, comparative biology and taxonomic classification.</title>
        <authorList>
            <person name="Goeker M."/>
        </authorList>
    </citation>
    <scope>NUCLEOTIDE SEQUENCE [LARGE SCALE GENOMIC DNA]</scope>
    <source>
        <strain evidence="3 4">DSM 1837</strain>
    </source>
</reference>
<dbReference type="InterPro" id="IPR007138">
    <property type="entry name" value="ABM_dom"/>
</dbReference>
<dbReference type="Proteomes" id="UP000295182">
    <property type="component" value="Unassembled WGS sequence"/>
</dbReference>
<dbReference type="OrthoDB" id="1494254at2"/>
<dbReference type="PROSITE" id="PS51725">
    <property type="entry name" value="ABM"/>
    <property type="match status" value="1"/>
</dbReference>
<feature type="domain" description="ABM" evidence="2">
    <location>
        <begin position="12"/>
        <end position="107"/>
    </location>
</feature>
<dbReference type="Gene3D" id="3.30.70.100">
    <property type="match status" value="1"/>
</dbReference>
<organism evidence="3 4">
    <name type="scientific">Simplicispira metamorpha</name>
    <dbReference type="NCBI Taxonomy" id="80881"/>
    <lineage>
        <taxon>Bacteria</taxon>
        <taxon>Pseudomonadati</taxon>
        <taxon>Pseudomonadota</taxon>
        <taxon>Betaproteobacteria</taxon>
        <taxon>Burkholderiales</taxon>
        <taxon>Comamonadaceae</taxon>
        <taxon>Simplicispira</taxon>
    </lineage>
</organism>
<dbReference type="Pfam" id="PF03992">
    <property type="entry name" value="ABM"/>
    <property type="match status" value="1"/>
</dbReference>
<evidence type="ECO:0000256" key="1">
    <source>
        <dbReference type="SAM" id="Phobius"/>
    </source>
</evidence>
<keyword evidence="1" id="KW-1133">Transmembrane helix</keyword>
<name>A0A4R2N8V0_9BURK</name>
<evidence type="ECO:0000259" key="2">
    <source>
        <dbReference type="PROSITE" id="PS51725"/>
    </source>
</evidence>
<accession>A0A4R2N8V0</accession>
<dbReference type="PANTHER" id="PTHR40057:SF1">
    <property type="entry name" value="SLR1162 PROTEIN"/>
    <property type="match status" value="1"/>
</dbReference>
<dbReference type="InterPro" id="IPR038762">
    <property type="entry name" value="ABM_predict"/>
</dbReference>
<feature type="transmembrane region" description="Helical" evidence="1">
    <location>
        <begin position="157"/>
        <end position="177"/>
    </location>
</feature>
<evidence type="ECO:0000313" key="3">
    <source>
        <dbReference type="EMBL" id="TCP17315.1"/>
    </source>
</evidence>
<comment type="caution">
    <text evidence="3">The sequence shown here is derived from an EMBL/GenBank/DDBJ whole genome shotgun (WGS) entry which is preliminary data.</text>
</comment>
<evidence type="ECO:0000313" key="4">
    <source>
        <dbReference type="Proteomes" id="UP000295182"/>
    </source>
</evidence>
<keyword evidence="4" id="KW-1185">Reference proteome</keyword>
<gene>
    <name evidence="3" type="ORF">EV674_11382</name>
</gene>
<feature type="transmembrane region" description="Helical" evidence="1">
    <location>
        <begin position="129"/>
        <end position="151"/>
    </location>
</feature>
<sequence>MATAVHPSASAVTVLVSRRVKPGHEAEFMQAADAMTAAASRFAGYLGGHLVRPEADADEQEHNLFHTVFAFDNPAHLQAWQTSPERMRCLEAMAAHTFSSSKLREVSGLGHWFATAGAPAHQPPPRWKVAVVTWLGICPTVFMLFLVVAPWLERWPLLPRVMVITALVVLIMTWVVAPRLTAWLKPFLYPPARDNT</sequence>